<organism evidence="1">
    <name type="scientific">hydrothermal vent metagenome</name>
    <dbReference type="NCBI Taxonomy" id="652676"/>
    <lineage>
        <taxon>unclassified sequences</taxon>
        <taxon>metagenomes</taxon>
        <taxon>ecological metagenomes</taxon>
    </lineage>
</organism>
<evidence type="ECO:0000313" key="1">
    <source>
        <dbReference type="EMBL" id="VAX30495.1"/>
    </source>
</evidence>
<reference evidence="1" key="1">
    <citation type="submission" date="2018-06" db="EMBL/GenBank/DDBJ databases">
        <authorList>
            <person name="Zhirakovskaya E."/>
        </authorList>
    </citation>
    <scope>NUCLEOTIDE SEQUENCE</scope>
</reference>
<proteinExistence type="predicted"/>
<name>A0A3B1DFJ7_9ZZZZ</name>
<protein>
    <submittedName>
        <fullName evidence="1">Uncharacterized protein</fullName>
    </submittedName>
</protein>
<dbReference type="InterPro" id="IPR011990">
    <property type="entry name" value="TPR-like_helical_dom_sf"/>
</dbReference>
<gene>
    <name evidence="1" type="ORF">MNBD_NITROSPIRAE01-737</name>
</gene>
<dbReference type="AlphaFoldDB" id="A0A3B1DFJ7"/>
<accession>A0A3B1DFJ7</accession>
<dbReference type="PROSITE" id="PS51257">
    <property type="entry name" value="PROKAR_LIPOPROTEIN"/>
    <property type="match status" value="1"/>
</dbReference>
<sequence>MLNKVKHMRSLFLFAVVFLFATITGCATYGKGTMMVGPHLSSKNYDGARAEIEKSIKNNGKDRLLYYMEIGLIDHLSGKYQASNNALKMAARIGEELETTRASDALKVALTSPRSGAYRGTQFERAFIHYYKTLNYSLLAVESPAERQTYLEGARIEARQVDIMLTALQNEKGNYKDVEDNEGKLFSKLMKIFDALQGRTLDENWLVYREDAYIRYTTGLTYESNGEFDDARIAYQQAAALYEKGYAKQYSLGSEITAQAWFDTIRMMKRAGGFENEWPDLAEKKLSEAMRERLKVFTPDTAQLVVITHVGMIPKRKEMNIQLTLDHHQQDLVLSPFLTGTPQEKKDQSAWFHAMYSDKGLLGLISNYQSRGLHGALDGLRSKRIGIGPVWKLAESIKLPQALSGFGARVTVPYYSPHPDHFLQTDLWLDGQKQQPMIKAESLAQLALQEQLLGADKDLKMALARELSKSMACEFLGNAFAIKACQVLGAVTSQAETRNWLTLPHTISVQRIPLSPGKHIVRLSTRRTNNRGIYHESEHDIEVKKGNIVILRERVLPSAAAGVTTAVNTF</sequence>
<dbReference type="EMBL" id="UOGF01000060">
    <property type="protein sequence ID" value="VAX30495.1"/>
    <property type="molecule type" value="Genomic_DNA"/>
</dbReference>
<dbReference type="SUPFAM" id="SSF48452">
    <property type="entry name" value="TPR-like"/>
    <property type="match status" value="1"/>
</dbReference>